<organism evidence="2 3">
    <name type="scientific">Hibiscus syriacus</name>
    <name type="common">Rose of Sharon</name>
    <dbReference type="NCBI Taxonomy" id="106335"/>
    <lineage>
        <taxon>Eukaryota</taxon>
        <taxon>Viridiplantae</taxon>
        <taxon>Streptophyta</taxon>
        <taxon>Embryophyta</taxon>
        <taxon>Tracheophyta</taxon>
        <taxon>Spermatophyta</taxon>
        <taxon>Magnoliopsida</taxon>
        <taxon>eudicotyledons</taxon>
        <taxon>Gunneridae</taxon>
        <taxon>Pentapetalae</taxon>
        <taxon>rosids</taxon>
        <taxon>malvids</taxon>
        <taxon>Malvales</taxon>
        <taxon>Malvaceae</taxon>
        <taxon>Malvoideae</taxon>
        <taxon>Hibiscus</taxon>
    </lineage>
</organism>
<proteinExistence type="predicted"/>
<dbReference type="AlphaFoldDB" id="A0A6A2ZH11"/>
<feature type="region of interest" description="Disordered" evidence="1">
    <location>
        <begin position="307"/>
        <end position="338"/>
    </location>
</feature>
<accession>A0A6A2ZH11</accession>
<evidence type="ECO:0008006" key="4">
    <source>
        <dbReference type="Google" id="ProtNLM"/>
    </source>
</evidence>
<feature type="compositionally biased region" description="Low complexity" evidence="1">
    <location>
        <begin position="124"/>
        <end position="133"/>
    </location>
</feature>
<dbReference type="EMBL" id="VEPZ02001149">
    <property type="protein sequence ID" value="KAE8691274.1"/>
    <property type="molecule type" value="Genomic_DNA"/>
</dbReference>
<keyword evidence="3" id="KW-1185">Reference proteome</keyword>
<evidence type="ECO:0000313" key="3">
    <source>
        <dbReference type="Proteomes" id="UP000436088"/>
    </source>
</evidence>
<feature type="compositionally biased region" description="Basic and acidic residues" evidence="1">
    <location>
        <begin position="139"/>
        <end position="158"/>
    </location>
</feature>
<feature type="region of interest" description="Disordered" evidence="1">
    <location>
        <begin position="114"/>
        <end position="164"/>
    </location>
</feature>
<comment type="caution">
    <text evidence="2">The sequence shown here is derived from an EMBL/GenBank/DDBJ whole genome shotgun (WGS) entry which is preliminary data.</text>
</comment>
<protein>
    <recommendedName>
        <fullName evidence="4">Transposase MuDR plant domain-containing protein</fullName>
    </recommendedName>
</protein>
<gene>
    <name evidence="2" type="ORF">F3Y22_tig00110890pilonHSYRG00380</name>
</gene>
<evidence type="ECO:0000313" key="2">
    <source>
        <dbReference type="EMBL" id="KAE8691274.1"/>
    </source>
</evidence>
<evidence type="ECO:0000256" key="1">
    <source>
        <dbReference type="SAM" id="MobiDB-lite"/>
    </source>
</evidence>
<dbReference type="Proteomes" id="UP000436088">
    <property type="component" value="Unassembled WGS sequence"/>
</dbReference>
<name>A0A6A2ZH11_HIBSY</name>
<reference evidence="2" key="1">
    <citation type="submission" date="2019-09" db="EMBL/GenBank/DDBJ databases">
        <title>Draft genome information of white flower Hibiscus syriacus.</title>
        <authorList>
            <person name="Kim Y.-M."/>
        </authorList>
    </citation>
    <scope>NUCLEOTIDE SEQUENCE [LARGE SCALE GENOMIC DNA]</scope>
    <source>
        <strain evidence="2">YM2019G1</strain>
    </source>
</reference>
<feature type="region of interest" description="Disordered" evidence="1">
    <location>
        <begin position="371"/>
        <end position="401"/>
    </location>
</feature>
<sequence>MDEEKEYFMNLYVGGKFFRDLYMQYVGGCSDCATEGVAENVVDVVGLDDIGDIAEQGGEGGIDVTIGGGGEGVHEFENTNEDDEESDNRRIKVKKLVDEENDSGFIRNDNEFHDEEVNEGGNNGVVEDVGGNDTDYYDSDDHGSLIRSDDDEHEESARRRGKYPIYNPNTESPHFYLGMISYKCIASKRCPWRIYVSTNKMVGSLQFKTFIDEHNFPVSFSNEMVIAKWKQTWDWMMDLATPSSMTNRRRWELCGIPYPHACCAIWHTGRDPDKFLHSYYHKDTYNKAYKYALQPINGPHDWNKSEIDPVLPSVDRDMPGRPKKNRKKQKDEPKKVKPQHISMIGLIMTCKNCGGQLQTRSSISIGILRQYQKSGTSAPKNRRGSEDPIGTQESISPKKKK</sequence>